<dbReference type="RefSeq" id="WP_136774170.1">
    <property type="nucleotide sequence ID" value="NZ_CP156074.1"/>
</dbReference>
<dbReference type="PROSITE" id="PS51186">
    <property type="entry name" value="GNAT"/>
    <property type="match status" value="1"/>
</dbReference>
<name>A0A4V5MQL8_9NEIS</name>
<comment type="caution">
    <text evidence="2">The sequence shown here is derived from an EMBL/GenBank/DDBJ whole genome shotgun (WGS) entry which is preliminary data.</text>
</comment>
<keyword evidence="3" id="KW-1185">Reference proteome</keyword>
<feature type="domain" description="N-acetyltransferase" evidence="1">
    <location>
        <begin position="44"/>
        <end position="199"/>
    </location>
</feature>
<dbReference type="InterPro" id="IPR000182">
    <property type="entry name" value="GNAT_dom"/>
</dbReference>
<dbReference type="FunFam" id="3.40.630.30:FF:000047">
    <property type="entry name" value="Acetyltransferase, GNAT family"/>
    <property type="match status" value="1"/>
</dbReference>
<dbReference type="PANTHER" id="PTHR43441">
    <property type="entry name" value="RIBOSOMAL-PROTEIN-SERINE ACETYLTRANSFERASE"/>
    <property type="match status" value="1"/>
</dbReference>
<dbReference type="Pfam" id="PF13302">
    <property type="entry name" value="Acetyltransf_3"/>
    <property type="match status" value="1"/>
</dbReference>
<reference evidence="2 3" key="1">
    <citation type="submission" date="2019-04" db="EMBL/GenBank/DDBJ databases">
        <title>Chitiniphilus eburnea sp. nov., a novel chitinolytic bacterium isolated from aquaculture sludge.</title>
        <authorList>
            <person name="Sheng M."/>
        </authorList>
    </citation>
    <scope>NUCLEOTIDE SEQUENCE [LARGE SCALE GENOMIC DNA]</scope>
    <source>
        <strain evidence="2 3">HX-2-15</strain>
    </source>
</reference>
<gene>
    <name evidence="2" type="ORF">FAZ21_14550</name>
</gene>
<sequence>MPQLDPQPLGPYLPDWCPPPAPPHIPLHGHGCRLEPVDAARHADALFAAFAEDTSQRAWTYLPYGPFADATALAAWLNGKRGLRDQQLYAIVDTADGAALGLCGYLRIQPEAGSIEVGNLTYSPRLQRSRLATAAMALMMENAFALGYRRYEWKCNALNAPSRRAAERLGFTFEGIFRQALVVKGHNRDTAWYSILDREWPRLRDAYARWLSPENFDPAGRQRQPLSAFMEAGE</sequence>
<dbReference type="Proteomes" id="UP000310016">
    <property type="component" value="Unassembled WGS sequence"/>
</dbReference>
<proteinExistence type="predicted"/>
<dbReference type="SUPFAM" id="SSF55729">
    <property type="entry name" value="Acyl-CoA N-acyltransferases (Nat)"/>
    <property type="match status" value="1"/>
</dbReference>
<dbReference type="OrthoDB" id="5295305at2"/>
<evidence type="ECO:0000313" key="2">
    <source>
        <dbReference type="EMBL" id="TJZ70108.1"/>
    </source>
</evidence>
<dbReference type="AlphaFoldDB" id="A0A4V5MQL8"/>
<dbReference type="EMBL" id="SUMF01000019">
    <property type="protein sequence ID" value="TJZ70108.1"/>
    <property type="molecule type" value="Genomic_DNA"/>
</dbReference>
<dbReference type="InterPro" id="IPR051908">
    <property type="entry name" value="Ribosomal_N-acetyltransferase"/>
</dbReference>
<dbReference type="PANTHER" id="PTHR43441:SF2">
    <property type="entry name" value="FAMILY ACETYLTRANSFERASE, PUTATIVE (AFU_ORTHOLOGUE AFUA_7G00850)-RELATED"/>
    <property type="match status" value="1"/>
</dbReference>
<dbReference type="InterPro" id="IPR016181">
    <property type="entry name" value="Acyl_CoA_acyltransferase"/>
</dbReference>
<keyword evidence="2" id="KW-0808">Transferase</keyword>
<evidence type="ECO:0000313" key="3">
    <source>
        <dbReference type="Proteomes" id="UP000310016"/>
    </source>
</evidence>
<dbReference type="GO" id="GO:1990189">
    <property type="term" value="F:protein N-terminal-serine acetyltransferase activity"/>
    <property type="evidence" value="ECO:0007669"/>
    <property type="project" value="TreeGrafter"/>
</dbReference>
<protein>
    <submittedName>
        <fullName evidence="2">GNAT family N-acetyltransferase</fullName>
    </submittedName>
</protein>
<dbReference type="Gene3D" id="3.40.630.30">
    <property type="match status" value="1"/>
</dbReference>
<organism evidence="2 3">
    <name type="scientific">Chitiniphilus eburneus</name>
    <dbReference type="NCBI Taxonomy" id="2571148"/>
    <lineage>
        <taxon>Bacteria</taxon>
        <taxon>Pseudomonadati</taxon>
        <taxon>Pseudomonadota</taxon>
        <taxon>Betaproteobacteria</taxon>
        <taxon>Neisseriales</taxon>
        <taxon>Chitinibacteraceae</taxon>
        <taxon>Chitiniphilus</taxon>
    </lineage>
</organism>
<dbReference type="GO" id="GO:0008999">
    <property type="term" value="F:protein-N-terminal-alanine acetyltransferase activity"/>
    <property type="evidence" value="ECO:0007669"/>
    <property type="project" value="TreeGrafter"/>
</dbReference>
<evidence type="ECO:0000259" key="1">
    <source>
        <dbReference type="PROSITE" id="PS51186"/>
    </source>
</evidence>
<accession>A0A4V5MQL8</accession>